<dbReference type="InterPro" id="IPR002347">
    <property type="entry name" value="SDR_fam"/>
</dbReference>
<evidence type="ECO:0000313" key="2">
    <source>
        <dbReference type="EMBL" id="MBB3065354.1"/>
    </source>
</evidence>
<dbReference type="EMBL" id="JACHXA010000004">
    <property type="protein sequence ID" value="MBB3065354.1"/>
    <property type="molecule type" value="Genomic_DNA"/>
</dbReference>
<organism evidence="2 3">
    <name type="scientific">Limibacillus halophilus</name>
    <dbReference type="NCBI Taxonomy" id="1579333"/>
    <lineage>
        <taxon>Bacteria</taxon>
        <taxon>Pseudomonadati</taxon>
        <taxon>Pseudomonadota</taxon>
        <taxon>Alphaproteobacteria</taxon>
        <taxon>Rhodospirillales</taxon>
        <taxon>Rhodovibrionaceae</taxon>
        <taxon>Limibacillus</taxon>
    </lineage>
</organism>
<keyword evidence="2" id="KW-0560">Oxidoreductase</keyword>
<evidence type="ECO:0000313" key="3">
    <source>
        <dbReference type="Proteomes" id="UP000581135"/>
    </source>
</evidence>
<reference evidence="2 3" key="1">
    <citation type="submission" date="2020-08" db="EMBL/GenBank/DDBJ databases">
        <title>Genomic Encyclopedia of Type Strains, Phase III (KMG-III): the genomes of soil and plant-associated and newly described type strains.</title>
        <authorList>
            <person name="Whitman W."/>
        </authorList>
    </citation>
    <scope>NUCLEOTIDE SEQUENCE [LARGE SCALE GENOMIC DNA]</scope>
    <source>
        <strain evidence="2 3">CECT 8803</strain>
    </source>
</reference>
<gene>
    <name evidence="2" type="ORF">FHR98_001641</name>
</gene>
<protein>
    <submittedName>
        <fullName evidence="2">3-oxoacyl-[acyl-carrier protein] reductase</fullName>
        <ecNumber evidence="2">1.1.1.100</ecNumber>
    </submittedName>
</protein>
<sequence>MDLGLKGKRALVLASSRGLGLGIAEALCAEGSKVVICGRSQDKLDAAARRLNDAYEGTAYPVVIDLSADNSAEELYRAAKEALGGSIDIVVNNTGGPPPGSIAAVPAEVWRQQFDSMVGRVFDLTALVLPDMRAQGWGRILNTASSGVRQPIPNLGISNALRASIVGWAKTLSAEVAGDGVTVNTILPGRIHTERVDELDAAAAARTGKTVEEVATASRNAIPAGRYGRVEEFAAVAAFLVSEKASYVTGSLIAVDGGSIKGI</sequence>
<comment type="caution">
    <text evidence="2">The sequence shown here is derived from an EMBL/GenBank/DDBJ whole genome shotgun (WGS) entry which is preliminary data.</text>
</comment>
<dbReference type="Pfam" id="PF13561">
    <property type="entry name" value="adh_short_C2"/>
    <property type="match status" value="1"/>
</dbReference>
<keyword evidence="3" id="KW-1185">Reference proteome</keyword>
<dbReference type="PRINTS" id="PR00080">
    <property type="entry name" value="SDRFAMILY"/>
</dbReference>
<proteinExistence type="inferred from homology"/>
<dbReference type="InterPro" id="IPR050259">
    <property type="entry name" value="SDR"/>
</dbReference>
<dbReference type="AlphaFoldDB" id="A0A839SUF2"/>
<accession>A0A839SUF2</accession>
<dbReference type="PANTHER" id="PTHR42879">
    <property type="entry name" value="3-OXOACYL-(ACYL-CARRIER-PROTEIN) REDUCTASE"/>
    <property type="match status" value="1"/>
</dbReference>
<dbReference type="GO" id="GO:0004316">
    <property type="term" value="F:3-oxoacyl-[acyl-carrier-protein] reductase (NADPH) activity"/>
    <property type="evidence" value="ECO:0007669"/>
    <property type="project" value="UniProtKB-EC"/>
</dbReference>
<dbReference type="Proteomes" id="UP000581135">
    <property type="component" value="Unassembled WGS sequence"/>
</dbReference>
<dbReference type="CDD" id="cd05344">
    <property type="entry name" value="BKR_like_SDR_like"/>
    <property type="match status" value="1"/>
</dbReference>
<dbReference type="SUPFAM" id="SSF51735">
    <property type="entry name" value="NAD(P)-binding Rossmann-fold domains"/>
    <property type="match status" value="1"/>
</dbReference>
<dbReference type="PANTHER" id="PTHR42879:SF6">
    <property type="entry name" value="NADPH-DEPENDENT REDUCTASE BACG"/>
    <property type="match status" value="1"/>
</dbReference>
<evidence type="ECO:0000256" key="1">
    <source>
        <dbReference type="ARBA" id="ARBA00006484"/>
    </source>
</evidence>
<dbReference type="InterPro" id="IPR036291">
    <property type="entry name" value="NAD(P)-bd_dom_sf"/>
</dbReference>
<comment type="similarity">
    <text evidence="1">Belongs to the short-chain dehydrogenases/reductases (SDR) family.</text>
</comment>
<dbReference type="EC" id="1.1.1.100" evidence="2"/>
<dbReference type="PRINTS" id="PR00081">
    <property type="entry name" value="GDHRDH"/>
</dbReference>
<dbReference type="RefSeq" id="WP_183416194.1">
    <property type="nucleotide sequence ID" value="NZ_JACHXA010000004.1"/>
</dbReference>
<dbReference type="FunFam" id="3.40.50.720:FF:000084">
    <property type="entry name" value="Short-chain dehydrogenase reductase"/>
    <property type="match status" value="1"/>
</dbReference>
<dbReference type="Gene3D" id="3.40.50.720">
    <property type="entry name" value="NAD(P)-binding Rossmann-like Domain"/>
    <property type="match status" value="1"/>
</dbReference>
<name>A0A839SUF2_9PROT</name>